<accession>A0A4C1YVG2</accession>
<organism evidence="1 2">
    <name type="scientific">Eumeta variegata</name>
    <name type="common">Bagworm moth</name>
    <name type="synonym">Eumeta japonica</name>
    <dbReference type="NCBI Taxonomy" id="151549"/>
    <lineage>
        <taxon>Eukaryota</taxon>
        <taxon>Metazoa</taxon>
        <taxon>Ecdysozoa</taxon>
        <taxon>Arthropoda</taxon>
        <taxon>Hexapoda</taxon>
        <taxon>Insecta</taxon>
        <taxon>Pterygota</taxon>
        <taxon>Neoptera</taxon>
        <taxon>Endopterygota</taxon>
        <taxon>Lepidoptera</taxon>
        <taxon>Glossata</taxon>
        <taxon>Ditrysia</taxon>
        <taxon>Tineoidea</taxon>
        <taxon>Psychidae</taxon>
        <taxon>Oiketicinae</taxon>
        <taxon>Eumeta</taxon>
    </lineage>
</organism>
<comment type="caution">
    <text evidence="1">The sequence shown here is derived from an EMBL/GenBank/DDBJ whole genome shotgun (WGS) entry which is preliminary data.</text>
</comment>
<evidence type="ECO:0000313" key="2">
    <source>
        <dbReference type="Proteomes" id="UP000299102"/>
    </source>
</evidence>
<protein>
    <submittedName>
        <fullName evidence="1">Uncharacterized protein</fullName>
    </submittedName>
</protein>
<name>A0A4C1YVG2_EUMVA</name>
<dbReference type="Proteomes" id="UP000299102">
    <property type="component" value="Unassembled WGS sequence"/>
</dbReference>
<reference evidence="1 2" key="1">
    <citation type="journal article" date="2019" name="Commun. Biol.">
        <title>The bagworm genome reveals a unique fibroin gene that provides high tensile strength.</title>
        <authorList>
            <person name="Kono N."/>
            <person name="Nakamura H."/>
            <person name="Ohtoshi R."/>
            <person name="Tomita M."/>
            <person name="Numata K."/>
            <person name="Arakawa K."/>
        </authorList>
    </citation>
    <scope>NUCLEOTIDE SEQUENCE [LARGE SCALE GENOMIC DNA]</scope>
</reference>
<evidence type="ECO:0000313" key="1">
    <source>
        <dbReference type="EMBL" id="GBP78337.1"/>
    </source>
</evidence>
<dbReference type="AlphaFoldDB" id="A0A4C1YVG2"/>
<dbReference type="EMBL" id="BGZK01001366">
    <property type="protein sequence ID" value="GBP78337.1"/>
    <property type="molecule type" value="Genomic_DNA"/>
</dbReference>
<gene>
    <name evidence="1" type="ORF">EVAR_9344_1</name>
</gene>
<sequence>MYIYARVHIEVNKILASLQRCRNKITYRRHLTAVSGRRCRMIADLPHAHTPNPNVKFGVRILTAVNPIALVLSELETVEGRCDDDSGTYDLTCRLRGLE</sequence>
<proteinExistence type="predicted"/>
<keyword evidence="2" id="KW-1185">Reference proteome</keyword>